<dbReference type="KEGG" id="tsy:THSYN_07370"/>
<accession>A0A2K8U5W2</accession>
<keyword evidence="2" id="KW-1185">Reference proteome</keyword>
<sequence length="65" mass="7164">MKAIYYADDDILEIRLSDAPIVKETSQGWNINLSFDVSGNLVEMVVLEAREAGLLPALLDTRKAA</sequence>
<evidence type="ECO:0008006" key="3">
    <source>
        <dbReference type="Google" id="ProtNLM"/>
    </source>
</evidence>
<evidence type="ECO:0000313" key="1">
    <source>
        <dbReference type="EMBL" id="AUB80789.1"/>
    </source>
</evidence>
<dbReference type="InterPro" id="IPR019270">
    <property type="entry name" value="DUF2283"/>
</dbReference>
<organism evidence="1 2">
    <name type="scientific">Candidatus Thiodictyon syntrophicum</name>
    <dbReference type="NCBI Taxonomy" id="1166950"/>
    <lineage>
        <taxon>Bacteria</taxon>
        <taxon>Pseudomonadati</taxon>
        <taxon>Pseudomonadota</taxon>
        <taxon>Gammaproteobacteria</taxon>
        <taxon>Chromatiales</taxon>
        <taxon>Chromatiaceae</taxon>
        <taxon>Thiodictyon</taxon>
    </lineage>
</organism>
<dbReference type="RefSeq" id="WP_100918578.1">
    <property type="nucleotide sequence ID" value="NZ_CP020370.1"/>
</dbReference>
<proteinExistence type="predicted"/>
<name>A0A2K8U5W2_9GAMM</name>
<protein>
    <recommendedName>
        <fullName evidence="3">DUF2283 domain-containing protein</fullName>
    </recommendedName>
</protein>
<reference evidence="1 2" key="1">
    <citation type="submission" date="2017-03" db="EMBL/GenBank/DDBJ databases">
        <title>Complete genome sequence of Candidatus 'Thiodictyon syntrophicum' sp. nov. strain Cad16T, a photolithoautotroph purple sulfur bacterium isolated from an alpine meromictic lake.</title>
        <authorList>
            <person name="Luedin S.M."/>
            <person name="Pothier J.F."/>
            <person name="Danza F."/>
            <person name="Storelli N."/>
            <person name="Wittwer M."/>
            <person name="Tonolla M."/>
        </authorList>
    </citation>
    <scope>NUCLEOTIDE SEQUENCE [LARGE SCALE GENOMIC DNA]</scope>
    <source>
        <strain evidence="1 2">Cad16T</strain>
    </source>
</reference>
<evidence type="ECO:0000313" key="2">
    <source>
        <dbReference type="Proteomes" id="UP000232638"/>
    </source>
</evidence>
<dbReference type="Pfam" id="PF10049">
    <property type="entry name" value="DUF2283"/>
    <property type="match status" value="1"/>
</dbReference>
<dbReference type="OrthoDB" id="8908516at2"/>
<gene>
    <name evidence="1" type="ORF">THSYN_07370</name>
</gene>
<dbReference type="Proteomes" id="UP000232638">
    <property type="component" value="Chromosome"/>
</dbReference>
<dbReference type="AlphaFoldDB" id="A0A2K8U5W2"/>
<dbReference type="EMBL" id="CP020370">
    <property type="protein sequence ID" value="AUB80789.1"/>
    <property type="molecule type" value="Genomic_DNA"/>
</dbReference>